<evidence type="ECO:0000256" key="1">
    <source>
        <dbReference type="ARBA" id="ARBA00038248"/>
    </source>
</evidence>
<evidence type="ECO:0000313" key="3">
    <source>
        <dbReference type="EMBL" id="RZN65809.1"/>
    </source>
</evidence>
<name>A0A520KU54_9EURY</name>
<accession>A0A520KU54</accession>
<dbReference type="SUPFAM" id="SSF81593">
    <property type="entry name" value="Nucleotidyltransferase substrate binding subunit/domain"/>
    <property type="match status" value="1"/>
</dbReference>
<dbReference type="Gene3D" id="1.20.120.330">
    <property type="entry name" value="Nucleotidyltransferases domain 2"/>
    <property type="match status" value="1"/>
</dbReference>
<protein>
    <submittedName>
        <fullName evidence="3">HEPN domain-containing protein</fullName>
    </submittedName>
</protein>
<feature type="domain" description="HEPN" evidence="2">
    <location>
        <begin position="8"/>
        <end position="81"/>
    </location>
</feature>
<evidence type="ECO:0000259" key="2">
    <source>
        <dbReference type="Pfam" id="PF05168"/>
    </source>
</evidence>
<dbReference type="PANTHER" id="PTHR36565:SF1">
    <property type="entry name" value="UPF0332 PROTEIN TM_1000"/>
    <property type="match status" value="1"/>
</dbReference>
<reference evidence="3 4" key="1">
    <citation type="journal article" date="2019" name="Nat. Microbiol.">
        <title>Wide diversity of methane and short-chain alkane metabolisms in uncultured archaea.</title>
        <authorList>
            <person name="Borrel G."/>
            <person name="Adam P.S."/>
            <person name="McKay L.J."/>
            <person name="Chen L.X."/>
            <person name="Sierra-Garcia I.N."/>
            <person name="Sieber C.M."/>
            <person name="Letourneur Q."/>
            <person name="Ghozlane A."/>
            <person name="Andersen G.L."/>
            <person name="Li W.J."/>
            <person name="Hallam S.J."/>
            <person name="Muyzer G."/>
            <person name="de Oliveira V.M."/>
            <person name="Inskeep W.P."/>
            <person name="Banfield J.F."/>
            <person name="Gribaldo S."/>
        </authorList>
    </citation>
    <scope>NUCLEOTIDE SEQUENCE [LARGE SCALE GENOMIC DNA]</scope>
    <source>
        <strain evidence="3">NM1b</strain>
    </source>
</reference>
<dbReference type="EMBL" id="RXIL01000182">
    <property type="protein sequence ID" value="RZN65809.1"/>
    <property type="molecule type" value="Genomic_DNA"/>
</dbReference>
<evidence type="ECO:0000313" key="4">
    <source>
        <dbReference type="Proteomes" id="UP000320766"/>
    </source>
</evidence>
<dbReference type="InterPro" id="IPR007842">
    <property type="entry name" value="HEPN_dom"/>
</dbReference>
<dbReference type="InterPro" id="IPR052226">
    <property type="entry name" value="UPF0332_toxin"/>
</dbReference>
<organism evidence="3 4">
    <name type="scientific">Candidatus Methanolliviera hydrocarbonicum</name>
    <dbReference type="NCBI Taxonomy" id="2491085"/>
    <lineage>
        <taxon>Archaea</taxon>
        <taxon>Methanobacteriati</taxon>
        <taxon>Methanobacteriota</taxon>
        <taxon>Candidatus Methanoliparia</taxon>
        <taxon>Candidatus Methanoliparales</taxon>
        <taxon>Candidatus Methanollivieraceae</taxon>
        <taxon>Candidatus Methanolliviera</taxon>
    </lineage>
</organism>
<dbReference type="Pfam" id="PF05168">
    <property type="entry name" value="HEPN"/>
    <property type="match status" value="1"/>
</dbReference>
<comment type="caution">
    <text evidence="3">The sequence shown here is derived from an EMBL/GenBank/DDBJ whole genome shotgun (WGS) entry which is preliminary data.</text>
</comment>
<comment type="similarity">
    <text evidence="1">Belongs to the UPF0332 family.</text>
</comment>
<gene>
    <name evidence="3" type="ORF">EF807_09085</name>
</gene>
<proteinExistence type="inferred from homology"/>
<sequence>MYKYAIKHLNKAERFIRAGEYDYDGKFYDAAIGHAYYAMYHAARALLLLLERSPKTHSGVINSLWENKNKLKNAIMALISSLRAKTSRKRLSSFLNRLWRNRRR</sequence>
<dbReference type="AlphaFoldDB" id="A0A520KU54"/>
<dbReference type="PANTHER" id="PTHR36565">
    <property type="entry name" value="UPF0332 PROTEIN TM_1000"/>
    <property type="match status" value="1"/>
</dbReference>
<dbReference type="Proteomes" id="UP000320766">
    <property type="component" value="Unassembled WGS sequence"/>
</dbReference>